<organism evidence="8 9">
    <name type="scientific">Gottfriedia solisilvae</name>
    <dbReference type="NCBI Taxonomy" id="1516104"/>
    <lineage>
        <taxon>Bacteria</taxon>
        <taxon>Bacillati</taxon>
        <taxon>Bacillota</taxon>
        <taxon>Bacilli</taxon>
        <taxon>Bacillales</taxon>
        <taxon>Bacillaceae</taxon>
        <taxon>Gottfriedia</taxon>
    </lineage>
</organism>
<dbReference type="SUPFAM" id="SSF53822">
    <property type="entry name" value="Periplasmic binding protein-like I"/>
    <property type="match status" value="1"/>
</dbReference>
<evidence type="ECO:0000259" key="7">
    <source>
        <dbReference type="Pfam" id="PF02608"/>
    </source>
</evidence>
<gene>
    <name evidence="8" type="ORF">GCM10007380_07990</name>
</gene>
<comment type="caution">
    <text evidence="8">The sequence shown here is derived from an EMBL/GenBank/DDBJ whole genome shotgun (WGS) entry which is preliminary data.</text>
</comment>
<keyword evidence="4" id="KW-0732">Signal</keyword>
<name>A0A8J3AFE6_9BACI</name>
<evidence type="ECO:0000256" key="6">
    <source>
        <dbReference type="ARBA" id="ARBA00023288"/>
    </source>
</evidence>
<evidence type="ECO:0000256" key="1">
    <source>
        <dbReference type="ARBA" id="ARBA00004193"/>
    </source>
</evidence>
<keyword evidence="9" id="KW-1185">Reference proteome</keyword>
<dbReference type="PANTHER" id="PTHR34296:SF2">
    <property type="entry name" value="ABC TRANSPORTER GUANOSINE-BINDING PROTEIN NUPN"/>
    <property type="match status" value="1"/>
</dbReference>
<evidence type="ECO:0000313" key="8">
    <source>
        <dbReference type="EMBL" id="GGI11468.1"/>
    </source>
</evidence>
<evidence type="ECO:0000256" key="5">
    <source>
        <dbReference type="ARBA" id="ARBA00023136"/>
    </source>
</evidence>
<evidence type="ECO:0000313" key="9">
    <source>
        <dbReference type="Proteomes" id="UP000626244"/>
    </source>
</evidence>
<dbReference type="PROSITE" id="PS51257">
    <property type="entry name" value="PROKAR_LIPOPROTEIN"/>
    <property type="match status" value="1"/>
</dbReference>
<dbReference type="Proteomes" id="UP000626244">
    <property type="component" value="Unassembled WGS sequence"/>
</dbReference>
<dbReference type="RefSeq" id="WP_087999048.1">
    <property type="nucleotide sequence ID" value="NZ_BMHB01000001.1"/>
</dbReference>
<keyword evidence="3" id="KW-1003">Cell membrane</keyword>
<dbReference type="OrthoDB" id="9784230at2"/>
<comment type="subcellular location">
    <subcellularLocation>
        <location evidence="1">Cell membrane</location>
        <topology evidence="1">Lipid-anchor</topology>
    </subcellularLocation>
</comment>
<keyword evidence="5" id="KW-0472">Membrane</keyword>
<evidence type="ECO:0000256" key="2">
    <source>
        <dbReference type="ARBA" id="ARBA00008610"/>
    </source>
</evidence>
<proteinExistence type="inferred from homology"/>
<protein>
    <submittedName>
        <fullName evidence="8">BMP family ABC transporter substrate-binding protein</fullName>
    </submittedName>
</protein>
<dbReference type="InterPro" id="IPR050957">
    <property type="entry name" value="BMP_lipoprotein"/>
</dbReference>
<dbReference type="EMBL" id="BMHB01000001">
    <property type="protein sequence ID" value="GGI11468.1"/>
    <property type="molecule type" value="Genomic_DNA"/>
</dbReference>
<sequence>MGKKFFQLVSCSMIASLIFVGCSNQNNNVNELNKNKDLKIGIVTNKTGIKDHSLNQAVWEAIEKTGKKNGWKENEHYKYLNAKSEDDYQKYLKKFAKEDYDLIFAVGYPFKEPLKKVISKDEKNNYALIDAIVDKPNVVSITFHEEQSSFLAGIVAAMSTKSMKVGFIGGSKGKLIEKFEYGFKAGVKSIDPKIKVISKYANAFDQPEQGTKLASTIYSEGADVIYQAAGVTGLGVFSEAKKLKKNGKKVWVIGVDRDQYKEGLPENVTLTSAIKDVDKAIDEVITKTIKGNFQGGRILRFSIKDHSVRLSDEKKNLNKDIKEQVSLYADNIKSGKIVVPTTKEEFDNFSPVKPEKEATKKKIKIMK</sequence>
<dbReference type="Pfam" id="PF02608">
    <property type="entry name" value="Bmp"/>
    <property type="match status" value="1"/>
</dbReference>
<dbReference type="InterPro" id="IPR003760">
    <property type="entry name" value="PnrA-like"/>
</dbReference>
<comment type="similarity">
    <text evidence="2">Belongs to the BMP lipoprotein family.</text>
</comment>
<evidence type="ECO:0000256" key="4">
    <source>
        <dbReference type="ARBA" id="ARBA00022729"/>
    </source>
</evidence>
<reference evidence="9" key="1">
    <citation type="journal article" date="2019" name="Int. J. Syst. Evol. Microbiol.">
        <title>The Global Catalogue of Microorganisms (GCM) 10K type strain sequencing project: providing services to taxonomists for standard genome sequencing and annotation.</title>
        <authorList>
            <consortium name="The Broad Institute Genomics Platform"/>
            <consortium name="The Broad Institute Genome Sequencing Center for Infectious Disease"/>
            <person name="Wu L."/>
            <person name="Ma J."/>
        </authorList>
    </citation>
    <scope>NUCLEOTIDE SEQUENCE [LARGE SCALE GENOMIC DNA]</scope>
    <source>
        <strain evidence="9">CGMCC 1.14993</strain>
    </source>
</reference>
<dbReference type="PANTHER" id="PTHR34296">
    <property type="entry name" value="TRANSCRIPTIONAL ACTIVATOR PROTEIN MED"/>
    <property type="match status" value="1"/>
</dbReference>
<keyword evidence="6" id="KW-0449">Lipoprotein</keyword>
<accession>A0A8J3AFE6</accession>
<dbReference type="AlphaFoldDB" id="A0A8J3AFE6"/>
<evidence type="ECO:0000256" key="3">
    <source>
        <dbReference type="ARBA" id="ARBA00022475"/>
    </source>
</evidence>
<dbReference type="Gene3D" id="3.40.50.2300">
    <property type="match status" value="2"/>
</dbReference>
<dbReference type="GO" id="GO:0005886">
    <property type="term" value="C:plasma membrane"/>
    <property type="evidence" value="ECO:0007669"/>
    <property type="project" value="UniProtKB-SubCell"/>
</dbReference>
<dbReference type="InterPro" id="IPR028082">
    <property type="entry name" value="Peripla_BP_I"/>
</dbReference>
<dbReference type="CDD" id="cd06354">
    <property type="entry name" value="PBP1_PrnA-like"/>
    <property type="match status" value="1"/>
</dbReference>
<feature type="domain" description="ABC transporter substrate-binding protein PnrA-like" evidence="7">
    <location>
        <begin position="43"/>
        <end position="342"/>
    </location>
</feature>